<dbReference type="Pfam" id="PF00155">
    <property type="entry name" value="Aminotran_1_2"/>
    <property type="match status" value="1"/>
</dbReference>
<dbReference type="GO" id="GO:0030170">
    <property type="term" value="F:pyridoxal phosphate binding"/>
    <property type="evidence" value="ECO:0007669"/>
    <property type="project" value="InterPro"/>
</dbReference>
<keyword evidence="9" id="KW-1185">Reference proteome</keyword>
<reference evidence="8 9" key="1">
    <citation type="submission" date="2018-02" db="EMBL/GenBank/DDBJ databases">
        <title>Novel Leptospira species isolated from soil and water in Japan.</title>
        <authorList>
            <person name="Nakao R."/>
            <person name="Masuzawa T."/>
        </authorList>
    </citation>
    <scope>NUCLEOTIDE SEQUENCE [LARGE SCALE GENOMIC DNA]</scope>
    <source>
        <strain evidence="8 9">YH101</strain>
    </source>
</reference>
<evidence type="ECO:0000256" key="5">
    <source>
        <dbReference type="ARBA" id="ARBA00022898"/>
    </source>
</evidence>
<feature type="domain" description="Aminotransferase class I/classII large" evidence="7">
    <location>
        <begin position="37"/>
        <end position="401"/>
    </location>
</feature>
<dbReference type="InterPro" id="IPR004839">
    <property type="entry name" value="Aminotransferase_I/II_large"/>
</dbReference>
<dbReference type="InterPro" id="IPR015422">
    <property type="entry name" value="PyrdxlP-dep_Trfase_small"/>
</dbReference>
<evidence type="ECO:0000256" key="2">
    <source>
        <dbReference type="ARBA" id="ARBA00007441"/>
    </source>
</evidence>
<protein>
    <recommendedName>
        <fullName evidence="6">Aminotransferase</fullName>
        <ecNumber evidence="6">2.6.1.-</ecNumber>
    </recommendedName>
</protein>
<organism evidence="8 9">
    <name type="scientific">Leptospira ryugenii</name>
    <dbReference type="NCBI Taxonomy" id="1917863"/>
    <lineage>
        <taxon>Bacteria</taxon>
        <taxon>Pseudomonadati</taxon>
        <taxon>Spirochaetota</taxon>
        <taxon>Spirochaetia</taxon>
        <taxon>Leptospirales</taxon>
        <taxon>Leptospiraceae</taxon>
        <taxon>Leptospira</taxon>
    </lineage>
</organism>
<evidence type="ECO:0000256" key="6">
    <source>
        <dbReference type="RuleBase" id="RU000481"/>
    </source>
</evidence>
<dbReference type="InterPro" id="IPR015421">
    <property type="entry name" value="PyrdxlP-dep_Trfase_major"/>
</dbReference>
<evidence type="ECO:0000256" key="1">
    <source>
        <dbReference type="ARBA" id="ARBA00001933"/>
    </source>
</evidence>
<dbReference type="SUPFAM" id="SSF53383">
    <property type="entry name" value="PLP-dependent transferases"/>
    <property type="match status" value="1"/>
</dbReference>
<keyword evidence="4 6" id="KW-0808">Transferase</keyword>
<dbReference type="Proteomes" id="UP000245133">
    <property type="component" value="Unassembled WGS sequence"/>
</dbReference>
<sequence>MIEERMKLVAKRLDVVEPSPTLAITAKANQLKANGIDVVGFGAGEPDFDTPEHIKEAAKKAIDAGKTKYTPVSGTVSLRDAIIHKLQRDNGLKYERNQIIVGTGGKQVLYNFFMAVLNPGDEVIIPAPYWVSYADIVRLAEGIPVIVPTDISSGFKINAEQLSKHITNKTKVFIFNSPSNPTGSAYTRKEVESLVSVLEPKDIIVLSDDIYEKIIYDGLEFVNPAMISTKMKEKTFVVNGVSKAYSMTGWRIGYGAGNAEIVKNMDTMQGQSTSNASSIAQAAAEAALLGDQSPVETMRQAFDVRRKLIVGLLNQIPGIDCRMPEGAFYAFPYLTQVFSLSAFQKLKQSKGESSNSKLFCEILLDQYQVAAVPGSAFGDDQAIRLSYALGEKDIEKGIERIKKMVLDLQ</sequence>
<dbReference type="InterPro" id="IPR050596">
    <property type="entry name" value="AspAT/PAT-like"/>
</dbReference>
<dbReference type="PANTHER" id="PTHR46383:SF1">
    <property type="entry name" value="ASPARTATE AMINOTRANSFERASE"/>
    <property type="match status" value="1"/>
</dbReference>
<dbReference type="InterPro" id="IPR004838">
    <property type="entry name" value="NHTrfase_class1_PyrdxlP-BS"/>
</dbReference>
<name>A0A2P2E1I7_9LEPT</name>
<evidence type="ECO:0000256" key="4">
    <source>
        <dbReference type="ARBA" id="ARBA00022679"/>
    </source>
</evidence>
<accession>A0A2P2E1I7</accession>
<comment type="cofactor">
    <cofactor evidence="1 6">
        <name>pyridoxal 5'-phosphate</name>
        <dbReference type="ChEBI" id="CHEBI:597326"/>
    </cofactor>
</comment>
<evidence type="ECO:0000256" key="3">
    <source>
        <dbReference type="ARBA" id="ARBA00022576"/>
    </source>
</evidence>
<keyword evidence="5" id="KW-0663">Pyridoxal phosphate</keyword>
<dbReference type="PROSITE" id="PS00105">
    <property type="entry name" value="AA_TRANSFER_CLASS_1"/>
    <property type="match status" value="1"/>
</dbReference>
<comment type="similarity">
    <text evidence="2 6">Belongs to the class-I pyridoxal-phosphate-dependent aminotransferase family.</text>
</comment>
<dbReference type="FunFam" id="3.40.640.10:FF:000033">
    <property type="entry name" value="Aspartate aminotransferase"/>
    <property type="match status" value="1"/>
</dbReference>
<dbReference type="InterPro" id="IPR015424">
    <property type="entry name" value="PyrdxlP-dep_Trfase"/>
</dbReference>
<dbReference type="PANTHER" id="PTHR46383">
    <property type="entry name" value="ASPARTATE AMINOTRANSFERASE"/>
    <property type="match status" value="1"/>
</dbReference>
<gene>
    <name evidence="8" type="ORF">LPTSP4_21830</name>
</gene>
<evidence type="ECO:0000313" key="9">
    <source>
        <dbReference type="Proteomes" id="UP000245133"/>
    </source>
</evidence>
<dbReference type="EC" id="2.6.1.-" evidence="6"/>
<keyword evidence="3 6" id="KW-0032">Aminotransferase</keyword>
<dbReference type="Gene3D" id="3.40.640.10">
    <property type="entry name" value="Type I PLP-dependent aspartate aminotransferase-like (Major domain)"/>
    <property type="match status" value="1"/>
</dbReference>
<dbReference type="CDD" id="cd00609">
    <property type="entry name" value="AAT_like"/>
    <property type="match status" value="1"/>
</dbReference>
<dbReference type="EMBL" id="BFBB01000007">
    <property type="protein sequence ID" value="GBF50656.1"/>
    <property type="molecule type" value="Genomic_DNA"/>
</dbReference>
<dbReference type="GO" id="GO:0006520">
    <property type="term" value="P:amino acid metabolic process"/>
    <property type="evidence" value="ECO:0007669"/>
    <property type="project" value="InterPro"/>
</dbReference>
<dbReference type="AlphaFoldDB" id="A0A2P2E1I7"/>
<comment type="caution">
    <text evidence="8">The sequence shown here is derived from an EMBL/GenBank/DDBJ whole genome shotgun (WGS) entry which is preliminary data.</text>
</comment>
<evidence type="ECO:0000259" key="7">
    <source>
        <dbReference type="Pfam" id="PF00155"/>
    </source>
</evidence>
<evidence type="ECO:0000313" key="8">
    <source>
        <dbReference type="EMBL" id="GBF50656.1"/>
    </source>
</evidence>
<dbReference type="Gene3D" id="3.90.1150.10">
    <property type="entry name" value="Aspartate Aminotransferase, domain 1"/>
    <property type="match status" value="1"/>
</dbReference>
<proteinExistence type="inferred from homology"/>
<dbReference type="GO" id="GO:0008483">
    <property type="term" value="F:transaminase activity"/>
    <property type="evidence" value="ECO:0007669"/>
    <property type="project" value="UniProtKB-KW"/>
</dbReference>